<evidence type="ECO:0000256" key="2">
    <source>
        <dbReference type="ARBA" id="ARBA00022842"/>
    </source>
</evidence>
<dbReference type="CDD" id="cd00684">
    <property type="entry name" value="Terpene_cyclase_plant_C1"/>
    <property type="match status" value="1"/>
</dbReference>
<evidence type="ECO:0000256" key="1">
    <source>
        <dbReference type="ARBA" id="ARBA00022723"/>
    </source>
</evidence>
<dbReference type="InterPro" id="IPR008930">
    <property type="entry name" value="Terpenoid_cyclase/PrenylTrfase"/>
</dbReference>
<evidence type="ECO:0000313" key="6">
    <source>
        <dbReference type="EMBL" id="KAK6144054.1"/>
    </source>
</evidence>
<dbReference type="Pfam" id="PF01397">
    <property type="entry name" value="Terpene_synth"/>
    <property type="match status" value="1"/>
</dbReference>
<gene>
    <name evidence="6" type="ORF">DH2020_020874</name>
</gene>
<dbReference type="InterPro" id="IPR034741">
    <property type="entry name" value="Terpene_cyclase-like_1_C"/>
</dbReference>
<dbReference type="EMBL" id="JABTTQ020000012">
    <property type="protein sequence ID" value="KAK6144054.1"/>
    <property type="molecule type" value="Genomic_DNA"/>
</dbReference>
<dbReference type="SFLD" id="SFLDG01019">
    <property type="entry name" value="Terpene_Cyclase_Like_1_C_Termi"/>
    <property type="match status" value="1"/>
</dbReference>
<dbReference type="PANTHER" id="PTHR31225">
    <property type="entry name" value="OS04G0344100 PROTEIN-RELATED"/>
    <property type="match status" value="1"/>
</dbReference>
<dbReference type="Gene3D" id="1.50.10.130">
    <property type="entry name" value="Terpene synthase, N-terminal domain"/>
    <property type="match status" value="1"/>
</dbReference>
<name>A0ABR0WAH4_REHGL</name>
<reference evidence="6 7" key="1">
    <citation type="journal article" date="2021" name="Comput. Struct. Biotechnol. J.">
        <title>De novo genome assembly of the potent medicinal plant Rehmannia glutinosa using nanopore technology.</title>
        <authorList>
            <person name="Ma L."/>
            <person name="Dong C."/>
            <person name="Song C."/>
            <person name="Wang X."/>
            <person name="Zheng X."/>
            <person name="Niu Y."/>
            <person name="Chen S."/>
            <person name="Feng W."/>
        </authorList>
    </citation>
    <scope>NUCLEOTIDE SEQUENCE [LARGE SCALE GENOMIC DNA]</scope>
    <source>
        <strain evidence="6">DH-2019</strain>
    </source>
</reference>
<accession>A0ABR0WAH4</accession>
<feature type="domain" description="Terpene synthase metal-binding" evidence="5">
    <location>
        <begin position="254"/>
        <end position="423"/>
    </location>
</feature>
<dbReference type="InterPro" id="IPR050148">
    <property type="entry name" value="Terpene_synthase-like"/>
</dbReference>
<evidence type="ECO:0000313" key="7">
    <source>
        <dbReference type="Proteomes" id="UP001318860"/>
    </source>
</evidence>
<comment type="caution">
    <text evidence="6">The sequence shown here is derived from an EMBL/GenBank/DDBJ whole genome shotgun (WGS) entry which is preliminary data.</text>
</comment>
<keyword evidence="1" id="KW-0479">Metal-binding</keyword>
<dbReference type="InterPro" id="IPR005630">
    <property type="entry name" value="Terpene_synthase_metal-bd"/>
</dbReference>
<dbReference type="Pfam" id="PF03936">
    <property type="entry name" value="Terpene_synth_C"/>
    <property type="match status" value="1"/>
</dbReference>
<evidence type="ECO:0000259" key="4">
    <source>
        <dbReference type="Pfam" id="PF01397"/>
    </source>
</evidence>
<dbReference type="InterPro" id="IPR036965">
    <property type="entry name" value="Terpene_synth_N_sf"/>
</dbReference>
<dbReference type="SUPFAM" id="SSF48576">
    <property type="entry name" value="Terpenoid synthases"/>
    <property type="match status" value="1"/>
</dbReference>
<proteinExistence type="predicted"/>
<dbReference type="InterPro" id="IPR044814">
    <property type="entry name" value="Terpene_cyclase_plant_C1"/>
</dbReference>
<dbReference type="InterPro" id="IPR001906">
    <property type="entry name" value="Terpene_synth_N"/>
</dbReference>
<sequence length="538" mass="62907">MSATIRRSANYKPTIWNDEYIQSLNSVYGGKKFLQRAEKLKNEVIALLEKTNDQFDQIEVVDVLQRLGIVYHFKDYVERFLKNIHILGWDNIDDLHATALRFRLLRQHGYKISTEVFRNFMDETGNFKTTLCNDIKGLLSLYEASNLSMEGEIILDAAKEFATQHLKQKLDQNNIINENIAEEIAHVLELPLHFRMPRLESRWFIDVYEKRQDMNPVMLELAKLDFNIVQTMYQDELKELSRWYSETGLAEKLRWDINAIEQLPDYMKICFLALFNTVNEMAYDVLRDQGFNIIPHSTYRMAELCKKYLVEAQWYYSGYKPSLNEFLSNGWVSSSGPLFIVNAYLCMTNPLKDKSLEDLQRQPDVFKWTSLVFRLADDLSTSADEMKRGDNPKSIQCYMHDTGCSEEDSRSYIKNLISSTWKKINEDVLMNTEYSRDFIETSMNFARTSQCMYQYGDGYGKPDRESKACILSLVIEPIQLHKVLVKVNVSPYQSQHERYKYKYPGDVTTASSVKSLTLNLEQTLLLRDVNKLSRLIFT</sequence>
<dbReference type="SUPFAM" id="SSF48239">
    <property type="entry name" value="Terpenoid cyclases/Protein prenyltransferases"/>
    <property type="match status" value="1"/>
</dbReference>
<organism evidence="6 7">
    <name type="scientific">Rehmannia glutinosa</name>
    <name type="common">Chinese foxglove</name>
    <dbReference type="NCBI Taxonomy" id="99300"/>
    <lineage>
        <taxon>Eukaryota</taxon>
        <taxon>Viridiplantae</taxon>
        <taxon>Streptophyta</taxon>
        <taxon>Embryophyta</taxon>
        <taxon>Tracheophyta</taxon>
        <taxon>Spermatophyta</taxon>
        <taxon>Magnoliopsida</taxon>
        <taxon>eudicotyledons</taxon>
        <taxon>Gunneridae</taxon>
        <taxon>Pentapetalae</taxon>
        <taxon>asterids</taxon>
        <taxon>lamiids</taxon>
        <taxon>Lamiales</taxon>
        <taxon>Orobanchaceae</taxon>
        <taxon>Rehmannieae</taxon>
        <taxon>Rehmannia</taxon>
    </lineage>
</organism>
<dbReference type="InterPro" id="IPR008949">
    <property type="entry name" value="Isoprenoid_synthase_dom_sf"/>
</dbReference>
<evidence type="ECO:0000256" key="3">
    <source>
        <dbReference type="ARBA" id="ARBA00023239"/>
    </source>
</evidence>
<dbReference type="PANTHER" id="PTHR31225:SF98">
    <property type="entry name" value="TERPENE SYNTHASE 9-RELATED"/>
    <property type="match status" value="1"/>
</dbReference>
<feature type="domain" description="Terpene synthase N-terminal" evidence="4">
    <location>
        <begin position="15"/>
        <end position="188"/>
    </location>
</feature>
<keyword evidence="3" id="KW-0456">Lyase</keyword>
<dbReference type="SFLD" id="SFLDS00005">
    <property type="entry name" value="Isoprenoid_Synthase_Type_I"/>
    <property type="match status" value="1"/>
</dbReference>
<keyword evidence="7" id="KW-1185">Reference proteome</keyword>
<dbReference type="Gene3D" id="1.10.600.10">
    <property type="entry name" value="Farnesyl Diphosphate Synthase"/>
    <property type="match status" value="2"/>
</dbReference>
<protein>
    <submittedName>
        <fullName evidence="6">Uncharacterized protein</fullName>
    </submittedName>
</protein>
<keyword evidence="2" id="KW-0460">Magnesium</keyword>
<evidence type="ECO:0000259" key="5">
    <source>
        <dbReference type="Pfam" id="PF03936"/>
    </source>
</evidence>
<dbReference type="Proteomes" id="UP001318860">
    <property type="component" value="Unassembled WGS sequence"/>
</dbReference>